<gene>
    <name evidence="1" type="ORF">NCTC10179_00124</name>
</gene>
<evidence type="ECO:0000313" key="1">
    <source>
        <dbReference type="EMBL" id="VEU75967.1"/>
    </source>
</evidence>
<dbReference type="RefSeq" id="WP_156951402.1">
    <property type="nucleotide sequence ID" value="NZ_LR215039.1"/>
</dbReference>
<accession>A0A449B5T9</accession>
<protein>
    <submittedName>
        <fullName evidence="1">Uncharacterized protein</fullName>
    </submittedName>
</protein>
<sequence>MTKLINFLKWVFSFTKLGALRVLKASDLTQAEFLELEELYNIQRFKHRKKLPINKK</sequence>
<reference evidence="1 2" key="1">
    <citation type="submission" date="2019-01" db="EMBL/GenBank/DDBJ databases">
        <authorList>
            <consortium name="Pathogen Informatics"/>
        </authorList>
    </citation>
    <scope>NUCLEOTIDE SEQUENCE [LARGE SCALE GENOMIC DNA]</scope>
    <source>
        <strain evidence="1 2">NCTC10179</strain>
    </source>
</reference>
<dbReference type="Proteomes" id="UP000289497">
    <property type="component" value="Chromosome"/>
</dbReference>
<name>A0A449B5T9_9BACT</name>
<proteinExistence type="predicted"/>
<keyword evidence="2" id="KW-1185">Reference proteome</keyword>
<evidence type="ECO:0000313" key="2">
    <source>
        <dbReference type="Proteomes" id="UP000289497"/>
    </source>
</evidence>
<organism evidence="1 2">
    <name type="scientific">Mycoplasmopsis columboralis</name>
    <dbReference type="NCBI Taxonomy" id="171282"/>
    <lineage>
        <taxon>Bacteria</taxon>
        <taxon>Bacillati</taxon>
        <taxon>Mycoplasmatota</taxon>
        <taxon>Mycoplasmoidales</taxon>
        <taxon>Metamycoplasmataceae</taxon>
        <taxon>Mycoplasmopsis</taxon>
    </lineage>
</organism>
<dbReference type="EMBL" id="LR215039">
    <property type="protein sequence ID" value="VEU75967.1"/>
    <property type="molecule type" value="Genomic_DNA"/>
</dbReference>
<dbReference type="KEGG" id="mcou:NCTC10179_00124"/>
<dbReference type="AlphaFoldDB" id="A0A449B5T9"/>